<dbReference type="PROSITE" id="PS50043">
    <property type="entry name" value="HTH_LUXR_2"/>
    <property type="match status" value="1"/>
</dbReference>
<gene>
    <name evidence="5" type="ordered locus">KNP414_01317</name>
</gene>
<proteinExistence type="predicted"/>
<dbReference type="Pfam" id="PF13191">
    <property type="entry name" value="AAA_16"/>
    <property type="match status" value="1"/>
</dbReference>
<dbReference type="InterPro" id="IPR016032">
    <property type="entry name" value="Sig_transdc_resp-reg_C-effctor"/>
</dbReference>
<keyword evidence="1" id="KW-0805">Transcription regulation</keyword>
<accession>F8FJB8</accession>
<dbReference type="PANTHER" id="PTHR44688">
    <property type="entry name" value="DNA-BINDING TRANSCRIPTIONAL ACTIVATOR DEVR_DOSR"/>
    <property type="match status" value="1"/>
</dbReference>
<reference evidence="6" key="1">
    <citation type="submission" date="2011-06" db="EMBL/GenBank/DDBJ databases">
        <title>Complete genome sequence of Paenibacillus mucilaginosus KNP414.</title>
        <authorList>
            <person name="Wang J."/>
            <person name="Hu S."/>
            <person name="Hu X."/>
            <person name="Zhang B."/>
            <person name="Dong D."/>
            <person name="Zhang S."/>
            <person name="Zhao K."/>
            <person name="Wu D."/>
        </authorList>
    </citation>
    <scope>NUCLEOTIDE SEQUENCE [LARGE SCALE GENOMIC DNA]</scope>
    <source>
        <strain evidence="6">KNP414</strain>
    </source>
</reference>
<dbReference type="Pfam" id="PF00196">
    <property type="entry name" value="GerE"/>
    <property type="match status" value="1"/>
</dbReference>
<dbReference type="GO" id="GO:0006355">
    <property type="term" value="P:regulation of DNA-templated transcription"/>
    <property type="evidence" value="ECO:0007669"/>
    <property type="project" value="InterPro"/>
</dbReference>
<dbReference type="InterPro" id="IPR059106">
    <property type="entry name" value="WHD_MalT"/>
</dbReference>
<dbReference type="SMART" id="SM00028">
    <property type="entry name" value="TPR"/>
    <property type="match status" value="3"/>
</dbReference>
<dbReference type="InterPro" id="IPR027417">
    <property type="entry name" value="P-loop_NTPase"/>
</dbReference>
<dbReference type="PANTHER" id="PTHR44688:SF16">
    <property type="entry name" value="DNA-BINDING TRANSCRIPTIONAL ACTIVATOR DEVR_DOSR"/>
    <property type="match status" value="1"/>
</dbReference>
<evidence type="ECO:0000259" key="4">
    <source>
        <dbReference type="PROSITE" id="PS50043"/>
    </source>
</evidence>
<dbReference type="SUPFAM" id="SSF52540">
    <property type="entry name" value="P-loop containing nucleoside triphosphate hydrolases"/>
    <property type="match status" value="1"/>
</dbReference>
<dbReference type="InterPro" id="IPR011990">
    <property type="entry name" value="TPR-like_helical_dom_sf"/>
</dbReference>
<dbReference type="SUPFAM" id="SSF48452">
    <property type="entry name" value="TPR-like"/>
    <property type="match status" value="1"/>
</dbReference>
<evidence type="ECO:0000256" key="1">
    <source>
        <dbReference type="ARBA" id="ARBA00023015"/>
    </source>
</evidence>
<dbReference type="SUPFAM" id="SSF46894">
    <property type="entry name" value="C-terminal effector domain of the bipartite response regulators"/>
    <property type="match status" value="1"/>
</dbReference>
<dbReference type="EMBL" id="CP002869">
    <property type="protein sequence ID" value="AEI39881.1"/>
    <property type="molecule type" value="Genomic_DNA"/>
</dbReference>
<dbReference type="PROSITE" id="PS00622">
    <property type="entry name" value="HTH_LUXR_1"/>
    <property type="match status" value="1"/>
</dbReference>
<keyword evidence="2" id="KW-0238">DNA-binding</keyword>
<dbReference type="Gene3D" id="1.10.10.10">
    <property type="entry name" value="Winged helix-like DNA-binding domain superfamily/Winged helix DNA-binding domain"/>
    <property type="match status" value="1"/>
</dbReference>
<dbReference type="CDD" id="cd06170">
    <property type="entry name" value="LuxR_C_like"/>
    <property type="match status" value="1"/>
</dbReference>
<evidence type="ECO:0000313" key="5">
    <source>
        <dbReference type="EMBL" id="AEI39881.1"/>
    </source>
</evidence>
<dbReference type="Proteomes" id="UP000006620">
    <property type="component" value="Chromosome"/>
</dbReference>
<sequence>MVSSGDDTSQIRMHAAADGAEMEVPMTVPILSTKWFIPPPRPQRVLRSRLIARLNEGLHRKLTLVAAPAGSGKTTLVSEWASACGRPAAWLSLDEGENDPARFLAYLTAAVQTVEAKLGEGVLQALRSPQPPPIESLLTIWLNDIAAAADPLLLVLDDYHAIHAKPATDLLAFLLDHLPPQMHLVLATREIPDLPLSRLRVRDQITELQAADLRFTLTEAGDLLNRVMGLSLSSADIAGLEARTEGWAAGLQLAGISLQGQQDAAGFIQSFTGSHRYILDYLVEEVLHRQPEETQAFLLRTSILDRMCGPLCDAVMRGAAGESHATAVSGQETLERLERANLFLVPLDQERRWYRYHHLFAELLRERLQRSLGVFAGSGADKAVAELHIRASAWYEAEGLELEALQHAAAAHDVDRAARLVEGRGMPLLFRGGAAPVIQWLDSLPPEELDPRPSLWVIYASADLLTGRISGVEPKLQAAERALRGAEQDGRTRDLIGHIASIRAALAVSRHQGDIVLAQSLRALEYLHEDNLPVRTASAWTLGCAYQLQGNRTAAAEAYTEALSVSRRIGHVTITVMAALGLGLIQEADNRLDAAAETYRQVLVWAGDPPLPSACEAHLGLARISYQRNDLEAAEEHAGQAIRLARMLQQTDRAVAGEVFLAGLMLARGEVSAAAAILAQAEGEARELQFGSQLPSIAGAQVRVLLQQGRAEAAAELARKHGLPLSEARVHLAQGDPAAALSVVEPLREKAEAEGLADERLKAMLLQAAALYACGQEAKALRLLAEVLTAAVPAGFIRLFVDEGAPVQRLLSKAAAQGVLPAYTGRLLEAFQPEERGERTAPAPLHPDERLIEPLSERELEVLQLIAQGLSNQEIGERLFLALSTVKGHNRHIFDKLGVQRRTEAVARARRLGLVQS</sequence>
<dbReference type="GO" id="GO:0003677">
    <property type="term" value="F:DNA binding"/>
    <property type="evidence" value="ECO:0007669"/>
    <property type="project" value="UniProtKB-KW"/>
</dbReference>
<dbReference type="InterPro" id="IPR019734">
    <property type="entry name" value="TPR_rpt"/>
</dbReference>
<dbReference type="PATRIC" id="fig|1036673.3.peg.1151"/>
<dbReference type="KEGG" id="pms:KNP414_01317"/>
<dbReference type="Pfam" id="PF25873">
    <property type="entry name" value="WHD_MalT"/>
    <property type="match status" value="1"/>
</dbReference>
<dbReference type="PRINTS" id="PR00038">
    <property type="entry name" value="HTHLUXR"/>
</dbReference>
<name>F8FJB8_PAEMK</name>
<dbReference type="HOGENOM" id="CLU_006325_2_0_9"/>
<dbReference type="InterPro" id="IPR036388">
    <property type="entry name" value="WH-like_DNA-bd_sf"/>
</dbReference>
<dbReference type="Pfam" id="PF17874">
    <property type="entry name" value="TPR_MalT"/>
    <property type="match status" value="1"/>
</dbReference>
<evidence type="ECO:0000313" key="6">
    <source>
        <dbReference type="Proteomes" id="UP000006620"/>
    </source>
</evidence>
<keyword evidence="3" id="KW-0804">Transcription</keyword>
<dbReference type="Gene3D" id="1.25.40.10">
    <property type="entry name" value="Tetratricopeptide repeat domain"/>
    <property type="match status" value="1"/>
</dbReference>
<reference evidence="5 6" key="2">
    <citation type="journal article" date="2013" name="Genome Announc.">
        <title>Genome Sequence of Growth-Improving Paenibacillus mucilaginosus Strain KNP414.</title>
        <authorList>
            <person name="Lu J.J."/>
            <person name="Wang J.F."/>
            <person name="Hu X.F."/>
        </authorList>
    </citation>
    <scope>NUCLEOTIDE SEQUENCE [LARGE SCALE GENOMIC DNA]</scope>
    <source>
        <strain evidence="5 6">KNP414</strain>
    </source>
</reference>
<dbReference type="AlphaFoldDB" id="F8FJB8"/>
<dbReference type="Gene3D" id="3.40.50.300">
    <property type="entry name" value="P-loop containing nucleotide triphosphate hydrolases"/>
    <property type="match status" value="1"/>
</dbReference>
<feature type="domain" description="HTH luxR-type" evidence="4">
    <location>
        <begin position="848"/>
        <end position="913"/>
    </location>
</feature>
<dbReference type="InterPro" id="IPR041664">
    <property type="entry name" value="AAA_16"/>
</dbReference>
<dbReference type="InterPro" id="IPR041617">
    <property type="entry name" value="TPR_MalT"/>
</dbReference>
<dbReference type="SMART" id="SM00421">
    <property type="entry name" value="HTH_LUXR"/>
    <property type="match status" value="1"/>
</dbReference>
<organism evidence="5 6">
    <name type="scientific">Paenibacillus mucilaginosus (strain KNP414)</name>
    <dbReference type="NCBI Taxonomy" id="1036673"/>
    <lineage>
        <taxon>Bacteria</taxon>
        <taxon>Bacillati</taxon>
        <taxon>Bacillota</taxon>
        <taxon>Bacilli</taxon>
        <taxon>Bacillales</taxon>
        <taxon>Paenibacillaceae</taxon>
        <taxon>Paenibacillus</taxon>
    </lineage>
</organism>
<evidence type="ECO:0000256" key="2">
    <source>
        <dbReference type="ARBA" id="ARBA00023125"/>
    </source>
</evidence>
<protein>
    <submittedName>
        <fullName evidence="5">Probable transcriptional regulator</fullName>
    </submittedName>
</protein>
<dbReference type="InterPro" id="IPR000792">
    <property type="entry name" value="Tscrpt_reg_LuxR_C"/>
</dbReference>
<evidence type="ECO:0000256" key="3">
    <source>
        <dbReference type="ARBA" id="ARBA00023163"/>
    </source>
</evidence>